<protein>
    <recommendedName>
        <fullName evidence="3">DNA-binding protein</fullName>
    </recommendedName>
</protein>
<dbReference type="RefSeq" id="WP_018749712.1">
    <property type="nucleotide sequence ID" value="NZ_BSOZ01000045.1"/>
</dbReference>
<proteinExistence type="predicted"/>
<dbReference type="NCBIfam" id="TIGR04111">
    <property type="entry name" value="BcepMu_gp16"/>
    <property type="match status" value="1"/>
</dbReference>
<name>A0ABQ6BUN1_9NEIS</name>
<dbReference type="InterPro" id="IPR010982">
    <property type="entry name" value="Lambda_DNA-bd_dom_sf"/>
</dbReference>
<dbReference type="EMBL" id="BSOZ01000045">
    <property type="protein sequence ID" value="GLS05398.1"/>
    <property type="molecule type" value="Genomic_DNA"/>
</dbReference>
<dbReference type="SUPFAM" id="SSF47413">
    <property type="entry name" value="lambda repressor-like DNA-binding domains"/>
    <property type="match status" value="1"/>
</dbReference>
<keyword evidence="2" id="KW-1185">Reference proteome</keyword>
<organism evidence="1 2">
    <name type="scientific">Chitiniphilus shinanonensis</name>
    <dbReference type="NCBI Taxonomy" id="553088"/>
    <lineage>
        <taxon>Bacteria</taxon>
        <taxon>Pseudomonadati</taxon>
        <taxon>Pseudomonadota</taxon>
        <taxon>Betaproteobacteria</taxon>
        <taxon>Neisseriales</taxon>
        <taxon>Chitinibacteraceae</taxon>
        <taxon>Chitiniphilus</taxon>
    </lineage>
</organism>
<reference evidence="2" key="1">
    <citation type="journal article" date="2019" name="Int. J. Syst. Evol. Microbiol.">
        <title>The Global Catalogue of Microorganisms (GCM) 10K type strain sequencing project: providing services to taxonomists for standard genome sequencing and annotation.</title>
        <authorList>
            <consortium name="The Broad Institute Genomics Platform"/>
            <consortium name="The Broad Institute Genome Sequencing Center for Infectious Disease"/>
            <person name="Wu L."/>
            <person name="Ma J."/>
        </authorList>
    </citation>
    <scope>NUCLEOTIDE SEQUENCE [LARGE SCALE GENOMIC DNA]</scope>
    <source>
        <strain evidence="2">NBRC 104970</strain>
    </source>
</reference>
<dbReference type="Gene3D" id="1.10.260.40">
    <property type="entry name" value="lambda repressor-like DNA-binding domains"/>
    <property type="match status" value="1"/>
</dbReference>
<dbReference type="Proteomes" id="UP001156836">
    <property type="component" value="Unassembled WGS sequence"/>
</dbReference>
<accession>A0ABQ6BUN1</accession>
<dbReference type="InterPro" id="IPR026365">
    <property type="entry name" value="BcepMu_gp16"/>
</dbReference>
<comment type="caution">
    <text evidence="1">The sequence shown here is derived from an EMBL/GenBank/DDBJ whole genome shotgun (WGS) entry which is preliminary data.</text>
</comment>
<evidence type="ECO:0008006" key="3">
    <source>
        <dbReference type="Google" id="ProtNLM"/>
    </source>
</evidence>
<evidence type="ECO:0000313" key="2">
    <source>
        <dbReference type="Proteomes" id="UP001156836"/>
    </source>
</evidence>
<evidence type="ECO:0000313" key="1">
    <source>
        <dbReference type="EMBL" id="GLS05398.1"/>
    </source>
</evidence>
<gene>
    <name evidence="1" type="ORF">GCM10007860_25500</name>
</gene>
<sequence>MTRTTSDVLEEFRLRGISVAEWARHNGFNPTLVYQVLRSRHVPTRGQSHRIAVALGMKRGLLEQDLSLMNQVAQ</sequence>